<keyword evidence="3" id="KW-1185">Reference proteome</keyword>
<name>A0A9P4LJE3_9PLEO</name>
<dbReference type="EMBL" id="ML978252">
    <property type="protein sequence ID" value="KAF2025994.1"/>
    <property type="molecule type" value="Genomic_DNA"/>
</dbReference>
<gene>
    <name evidence="2" type="ORF">EK21DRAFT_116280</name>
</gene>
<evidence type="ECO:0000259" key="1">
    <source>
        <dbReference type="Pfam" id="PF06985"/>
    </source>
</evidence>
<comment type="caution">
    <text evidence="2">The sequence shown here is derived from an EMBL/GenBank/DDBJ whole genome shotgun (WGS) entry which is preliminary data.</text>
</comment>
<dbReference type="InterPro" id="IPR010730">
    <property type="entry name" value="HET"/>
</dbReference>
<accession>A0A9P4LJE3</accession>
<feature type="domain" description="Heterokaryon incompatibility" evidence="1">
    <location>
        <begin position="22"/>
        <end position="70"/>
    </location>
</feature>
<dbReference type="PANTHER" id="PTHR33112:SF1">
    <property type="entry name" value="HETEROKARYON INCOMPATIBILITY DOMAIN-CONTAINING PROTEIN"/>
    <property type="match status" value="1"/>
</dbReference>
<organism evidence="2 3">
    <name type="scientific">Setomelanomma holmii</name>
    <dbReference type="NCBI Taxonomy" id="210430"/>
    <lineage>
        <taxon>Eukaryota</taxon>
        <taxon>Fungi</taxon>
        <taxon>Dikarya</taxon>
        <taxon>Ascomycota</taxon>
        <taxon>Pezizomycotina</taxon>
        <taxon>Dothideomycetes</taxon>
        <taxon>Pleosporomycetidae</taxon>
        <taxon>Pleosporales</taxon>
        <taxon>Pleosporineae</taxon>
        <taxon>Phaeosphaeriaceae</taxon>
        <taxon>Setomelanomma</taxon>
    </lineage>
</organism>
<dbReference type="Pfam" id="PF06985">
    <property type="entry name" value="HET"/>
    <property type="match status" value="2"/>
</dbReference>
<reference evidence="2" key="1">
    <citation type="journal article" date="2020" name="Stud. Mycol.">
        <title>101 Dothideomycetes genomes: a test case for predicting lifestyles and emergence of pathogens.</title>
        <authorList>
            <person name="Haridas S."/>
            <person name="Albert R."/>
            <person name="Binder M."/>
            <person name="Bloem J."/>
            <person name="Labutti K."/>
            <person name="Salamov A."/>
            <person name="Andreopoulos B."/>
            <person name="Baker S."/>
            <person name="Barry K."/>
            <person name="Bills G."/>
            <person name="Bluhm B."/>
            <person name="Cannon C."/>
            <person name="Castanera R."/>
            <person name="Culley D."/>
            <person name="Daum C."/>
            <person name="Ezra D."/>
            <person name="Gonzalez J."/>
            <person name="Henrissat B."/>
            <person name="Kuo A."/>
            <person name="Liang C."/>
            <person name="Lipzen A."/>
            <person name="Lutzoni F."/>
            <person name="Magnuson J."/>
            <person name="Mondo S."/>
            <person name="Nolan M."/>
            <person name="Ohm R."/>
            <person name="Pangilinan J."/>
            <person name="Park H.-J."/>
            <person name="Ramirez L."/>
            <person name="Alfaro M."/>
            <person name="Sun H."/>
            <person name="Tritt A."/>
            <person name="Yoshinaga Y."/>
            <person name="Zwiers L.-H."/>
            <person name="Turgeon B."/>
            <person name="Goodwin S."/>
            <person name="Spatafora J."/>
            <person name="Crous P."/>
            <person name="Grigoriev I."/>
        </authorList>
    </citation>
    <scope>NUCLEOTIDE SEQUENCE</scope>
    <source>
        <strain evidence="2">CBS 110217</strain>
    </source>
</reference>
<sequence>MRLIDVDHRRIVLADNIEDPRWIALSYVWGESSPIAHINTIVNGHLPLQMPRTVQDAIIVTKNLGYRYLWKMDQIYKGADLTAVAAAGDNKNNGLPGIGPTLRTNCGSVRLRKGVIFGMGPAPLKELRALTWWTRVWTFQEGYLSQRLLVFTDHQMTFYCNTSSWIEALSGPGPMGKV</sequence>
<protein>
    <recommendedName>
        <fullName evidence="1">Heterokaryon incompatibility domain-containing protein</fullName>
    </recommendedName>
</protein>
<dbReference type="PANTHER" id="PTHR33112">
    <property type="entry name" value="DOMAIN PROTEIN, PUTATIVE-RELATED"/>
    <property type="match status" value="1"/>
</dbReference>
<dbReference type="AlphaFoldDB" id="A0A9P4LJE3"/>
<dbReference type="OrthoDB" id="5428863at2759"/>
<dbReference type="Proteomes" id="UP000799777">
    <property type="component" value="Unassembled WGS sequence"/>
</dbReference>
<evidence type="ECO:0000313" key="3">
    <source>
        <dbReference type="Proteomes" id="UP000799777"/>
    </source>
</evidence>
<evidence type="ECO:0000313" key="2">
    <source>
        <dbReference type="EMBL" id="KAF2025994.1"/>
    </source>
</evidence>
<proteinExistence type="predicted"/>
<feature type="domain" description="Heterokaryon incompatibility" evidence="1">
    <location>
        <begin position="71"/>
        <end position="141"/>
    </location>
</feature>